<keyword evidence="7" id="KW-1185">Reference proteome</keyword>
<dbReference type="InterPro" id="IPR000215">
    <property type="entry name" value="Serpin_fam"/>
</dbReference>
<comment type="similarity">
    <text evidence="1 4">Belongs to the serpin family.</text>
</comment>
<dbReference type="Gene3D" id="2.30.39.10">
    <property type="entry name" value="Alpha-1-antitrypsin, domain 1"/>
    <property type="match status" value="1"/>
</dbReference>
<dbReference type="SUPFAM" id="SSF56574">
    <property type="entry name" value="Serpins"/>
    <property type="match status" value="1"/>
</dbReference>
<dbReference type="Gene3D" id="3.30.497.10">
    <property type="entry name" value="Antithrombin, subunit I, domain 2"/>
    <property type="match status" value="1"/>
</dbReference>
<reference evidence="6" key="1">
    <citation type="journal article" date="2023" name="Insect Mol. Biol.">
        <title>Genome sequencing provides insights into the evolution of gene families encoding plant cell wall-degrading enzymes in longhorned beetles.</title>
        <authorList>
            <person name="Shin N.R."/>
            <person name="Okamura Y."/>
            <person name="Kirsch R."/>
            <person name="Pauchet Y."/>
        </authorList>
    </citation>
    <scope>NUCLEOTIDE SEQUENCE</scope>
    <source>
        <strain evidence="6">RBIC_L_NR</strain>
    </source>
</reference>
<dbReference type="PANTHER" id="PTHR11461:SF211">
    <property type="entry name" value="GH10112P-RELATED"/>
    <property type="match status" value="1"/>
</dbReference>
<feature type="domain" description="Serpin" evidence="5">
    <location>
        <begin position="1"/>
        <end position="159"/>
    </location>
</feature>
<dbReference type="GO" id="GO:0005615">
    <property type="term" value="C:extracellular space"/>
    <property type="evidence" value="ECO:0007669"/>
    <property type="project" value="InterPro"/>
</dbReference>
<dbReference type="InterPro" id="IPR042178">
    <property type="entry name" value="Serpin_sf_1"/>
</dbReference>
<evidence type="ECO:0000256" key="1">
    <source>
        <dbReference type="ARBA" id="ARBA00009500"/>
    </source>
</evidence>
<evidence type="ECO:0000313" key="7">
    <source>
        <dbReference type="Proteomes" id="UP001162156"/>
    </source>
</evidence>
<organism evidence="6 7">
    <name type="scientific">Rhamnusium bicolor</name>
    <dbReference type="NCBI Taxonomy" id="1586634"/>
    <lineage>
        <taxon>Eukaryota</taxon>
        <taxon>Metazoa</taxon>
        <taxon>Ecdysozoa</taxon>
        <taxon>Arthropoda</taxon>
        <taxon>Hexapoda</taxon>
        <taxon>Insecta</taxon>
        <taxon>Pterygota</taxon>
        <taxon>Neoptera</taxon>
        <taxon>Endopterygota</taxon>
        <taxon>Coleoptera</taxon>
        <taxon>Polyphaga</taxon>
        <taxon>Cucujiformia</taxon>
        <taxon>Chrysomeloidea</taxon>
        <taxon>Cerambycidae</taxon>
        <taxon>Lepturinae</taxon>
        <taxon>Rhagiini</taxon>
        <taxon>Rhamnusium</taxon>
    </lineage>
</organism>
<dbReference type="PANTHER" id="PTHR11461">
    <property type="entry name" value="SERINE PROTEASE INHIBITOR, SERPIN"/>
    <property type="match status" value="1"/>
</dbReference>
<sequence length="160" mass="18023">MDLQVRGLLHKKKNFFKTKDDVVEVDTMHQVEYLNYYENPTLNAKFLELPYKGGDISMVIVLPNETEGLSRLEQNIEQLLQPQPFTKERVDVDLPKFTIETEIKFIPILENLGIRKVFNTGADLSGLSSTDKNLYVSDVIQKAFINVTETGTEAAAATAG</sequence>
<dbReference type="GO" id="GO:0004867">
    <property type="term" value="F:serine-type endopeptidase inhibitor activity"/>
    <property type="evidence" value="ECO:0007669"/>
    <property type="project" value="UniProtKB-KW"/>
</dbReference>
<gene>
    <name evidence="6" type="ORF">NQ314_010985</name>
</gene>
<proteinExistence type="inferred from homology"/>
<dbReference type="Pfam" id="PF00079">
    <property type="entry name" value="Serpin"/>
    <property type="match status" value="1"/>
</dbReference>
<keyword evidence="2" id="KW-0646">Protease inhibitor</keyword>
<evidence type="ECO:0000313" key="6">
    <source>
        <dbReference type="EMBL" id="KAJ8939781.1"/>
    </source>
</evidence>
<dbReference type="InterPro" id="IPR023796">
    <property type="entry name" value="Serpin_dom"/>
</dbReference>
<evidence type="ECO:0000256" key="4">
    <source>
        <dbReference type="RuleBase" id="RU000411"/>
    </source>
</evidence>
<protein>
    <recommendedName>
        <fullName evidence="5">Serpin domain-containing protein</fullName>
    </recommendedName>
</protein>
<comment type="caution">
    <text evidence="6">The sequence shown here is derived from an EMBL/GenBank/DDBJ whole genome shotgun (WGS) entry which is preliminary data.</text>
</comment>
<keyword evidence="3" id="KW-0722">Serine protease inhibitor</keyword>
<accession>A0AAV8XL88</accession>
<dbReference type="AlphaFoldDB" id="A0AAV8XL88"/>
<dbReference type="InterPro" id="IPR036186">
    <property type="entry name" value="Serpin_sf"/>
</dbReference>
<dbReference type="EMBL" id="JANEYF010003049">
    <property type="protein sequence ID" value="KAJ8939781.1"/>
    <property type="molecule type" value="Genomic_DNA"/>
</dbReference>
<dbReference type="Proteomes" id="UP001162156">
    <property type="component" value="Unassembled WGS sequence"/>
</dbReference>
<evidence type="ECO:0000256" key="2">
    <source>
        <dbReference type="ARBA" id="ARBA00022690"/>
    </source>
</evidence>
<name>A0AAV8XL88_9CUCU</name>
<dbReference type="SMART" id="SM00093">
    <property type="entry name" value="SERPIN"/>
    <property type="match status" value="1"/>
</dbReference>
<evidence type="ECO:0000259" key="5">
    <source>
        <dbReference type="SMART" id="SM00093"/>
    </source>
</evidence>
<dbReference type="InterPro" id="IPR042185">
    <property type="entry name" value="Serpin_sf_2"/>
</dbReference>
<evidence type="ECO:0000256" key="3">
    <source>
        <dbReference type="ARBA" id="ARBA00022900"/>
    </source>
</evidence>